<feature type="transmembrane region" description="Helical" evidence="1">
    <location>
        <begin position="29"/>
        <end position="49"/>
    </location>
</feature>
<evidence type="ECO:0000256" key="1">
    <source>
        <dbReference type="SAM" id="Phobius"/>
    </source>
</evidence>
<evidence type="ECO:0000313" key="3">
    <source>
        <dbReference type="Proteomes" id="UP001595445"/>
    </source>
</evidence>
<sequence length="58" mass="6388">MDDKTEAPAKDGSPPKDEPFMQQVLDNPFLLLFLGITIPTVLYIVWGVMEIASIPVAD</sequence>
<organism evidence="2 3">
    <name type="scientific">Tabrizicola soli</name>
    <dbReference type="NCBI Taxonomy" id="2185115"/>
    <lineage>
        <taxon>Bacteria</taxon>
        <taxon>Pseudomonadati</taxon>
        <taxon>Pseudomonadota</taxon>
        <taxon>Alphaproteobacteria</taxon>
        <taxon>Rhodobacterales</taxon>
        <taxon>Paracoccaceae</taxon>
        <taxon>Tabrizicola</taxon>
    </lineage>
</organism>
<keyword evidence="3" id="KW-1185">Reference proteome</keyword>
<keyword evidence="1" id="KW-0472">Membrane</keyword>
<comment type="caution">
    <text evidence="2">The sequence shown here is derived from an EMBL/GenBank/DDBJ whole genome shotgun (WGS) entry which is preliminary data.</text>
</comment>
<keyword evidence="1" id="KW-1133">Transmembrane helix</keyword>
<reference evidence="3" key="1">
    <citation type="journal article" date="2019" name="Int. J. Syst. Evol. Microbiol.">
        <title>The Global Catalogue of Microorganisms (GCM) 10K type strain sequencing project: providing services to taxonomists for standard genome sequencing and annotation.</title>
        <authorList>
            <consortium name="The Broad Institute Genomics Platform"/>
            <consortium name="The Broad Institute Genome Sequencing Center for Infectious Disease"/>
            <person name="Wu L."/>
            <person name="Ma J."/>
        </authorList>
    </citation>
    <scope>NUCLEOTIDE SEQUENCE [LARGE SCALE GENOMIC DNA]</scope>
    <source>
        <strain evidence="3">KCTC 62102</strain>
    </source>
</reference>
<dbReference type="EMBL" id="JBHRSM010000052">
    <property type="protein sequence ID" value="MFC3088316.1"/>
    <property type="molecule type" value="Genomic_DNA"/>
</dbReference>
<proteinExistence type="predicted"/>
<evidence type="ECO:0000313" key="2">
    <source>
        <dbReference type="EMBL" id="MFC3088316.1"/>
    </source>
</evidence>
<keyword evidence="1" id="KW-0812">Transmembrane</keyword>
<dbReference type="RefSeq" id="WP_197646225.1">
    <property type="nucleotide sequence ID" value="NZ_JAEACP010000017.1"/>
</dbReference>
<accession>A0ABV7E102</accession>
<dbReference type="Proteomes" id="UP001595445">
    <property type="component" value="Unassembled WGS sequence"/>
</dbReference>
<protein>
    <submittedName>
        <fullName evidence="2">Uncharacterized protein</fullName>
    </submittedName>
</protein>
<name>A0ABV7E102_9RHOB</name>
<gene>
    <name evidence="2" type="ORF">ACFOD6_19935</name>
</gene>